<dbReference type="Proteomes" id="UP000618931">
    <property type="component" value="Unassembled WGS sequence"/>
</dbReference>
<reference evidence="1 2" key="1">
    <citation type="submission" date="2020-11" db="EMBL/GenBank/DDBJ databases">
        <authorList>
            <person name="Kim M.K."/>
        </authorList>
    </citation>
    <scope>NUCLEOTIDE SEQUENCE [LARGE SCALE GENOMIC DNA]</scope>
    <source>
        <strain evidence="1 2">BT662</strain>
    </source>
</reference>
<name>A0ABS0I114_9BACT</name>
<gene>
    <name evidence="1" type="ORF">I2H31_05955</name>
</gene>
<proteinExistence type="predicted"/>
<comment type="caution">
    <text evidence="1">The sequence shown here is derived from an EMBL/GenBank/DDBJ whole genome shotgun (WGS) entry which is preliminary data.</text>
</comment>
<organism evidence="1 2">
    <name type="scientific">Hymenobacter ruricola</name>
    <dbReference type="NCBI Taxonomy" id="2791023"/>
    <lineage>
        <taxon>Bacteria</taxon>
        <taxon>Pseudomonadati</taxon>
        <taxon>Bacteroidota</taxon>
        <taxon>Cytophagia</taxon>
        <taxon>Cytophagales</taxon>
        <taxon>Hymenobacteraceae</taxon>
        <taxon>Hymenobacter</taxon>
    </lineage>
</organism>
<evidence type="ECO:0000313" key="1">
    <source>
        <dbReference type="EMBL" id="MBF9220643.1"/>
    </source>
</evidence>
<dbReference type="EMBL" id="JADQDM010000002">
    <property type="protein sequence ID" value="MBF9220643.1"/>
    <property type="molecule type" value="Genomic_DNA"/>
</dbReference>
<accession>A0ABS0I114</accession>
<protein>
    <recommendedName>
        <fullName evidence="3">Prevent-host-death protein</fullName>
    </recommendedName>
</protein>
<sequence>MRQVILTVPDDQFAPLMKVVKALPFAIKAKAVAPSKPKKYTPEQQEWIDDFREALNEVELHQQGKIQLQTAEELLDELRRNRIEKI</sequence>
<evidence type="ECO:0008006" key="3">
    <source>
        <dbReference type="Google" id="ProtNLM"/>
    </source>
</evidence>
<evidence type="ECO:0000313" key="2">
    <source>
        <dbReference type="Proteomes" id="UP000618931"/>
    </source>
</evidence>
<keyword evidence="2" id="KW-1185">Reference proteome</keyword>
<dbReference type="RefSeq" id="WP_196292083.1">
    <property type="nucleotide sequence ID" value="NZ_JADQDM010000002.1"/>
</dbReference>